<evidence type="ECO:0000313" key="2">
    <source>
        <dbReference type="Proteomes" id="UP000436803"/>
    </source>
</evidence>
<sequence length="57" mass="6770">METPCTFNIYRTWNPTNVEEVSSMIYLPYDGCWILYNCMELCALIKELFELHLLSNC</sequence>
<protein>
    <submittedName>
        <fullName evidence="1">Uncharacterized protein</fullName>
    </submittedName>
</protein>
<dbReference type="AlphaFoldDB" id="A0A642KRF1"/>
<comment type="caution">
    <text evidence="1">The sequence shown here is derived from an EMBL/GenBank/DDBJ whole genome shotgun (WGS) entry which is preliminary data.</text>
</comment>
<organism evidence="1 2">
    <name type="scientific">Bacteroides fragilis</name>
    <dbReference type="NCBI Taxonomy" id="817"/>
    <lineage>
        <taxon>Bacteria</taxon>
        <taxon>Pseudomonadati</taxon>
        <taxon>Bacteroidota</taxon>
        <taxon>Bacteroidia</taxon>
        <taxon>Bacteroidales</taxon>
        <taxon>Bacteroidaceae</taxon>
        <taxon>Bacteroides</taxon>
    </lineage>
</organism>
<accession>A0A642KRF1</accession>
<dbReference type="Proteomes" id="UP000436803">
    <property type="component" value="Unassembled WGS sequence"/>
</dbReference>
<dbReference type="EMBL" id="VWAW01000005">
    <property type="protein sequence ID" value="KAA5175349.1"/>
    <property type="molecule type" value="Genomic_DNA"/>
</dbReference>
<gene>
    <name evidence="1" type="ORF">F2Z29_07980</name>
</gene>
<proteinExistence type="predicted"/>
<name>A0A642KRF1_BACFG</name>
<evidence type="ECO:0000313" key="1">
    <source>
        <dbReference type="EMBL" id="KAA5175349.1"/>
    </source>
</evidence>
<reference evidence="1 2" key="1">
    <citation type="journal article" date="2019" name="Nat. Med.">
        <title>A library of human gut bacterial isolates paired with longitudinal multiomics data enables mechanistic microbiome research.</title>
        <authorList>
            <person name="Poyet M."/>
            <person name="Groussin M."/>
            <person name="Gibbons S.M."/>
            <person name="Avila-Pacheco J."/>
            <person name="Jiang X."/>
            <person name="Kearney S.M."/>
            <person name="Perrotta A.R."/>
            <person name="Berdy B."/>
            <person name="Zhao S."/>
            <person name="Lieberman T.D."/>
            <person name="Swanson P.K."/>
            <person name="Smith M."/>
            <person name="Roesemann S."/>
            <person name="Alexander J.E."/>
            <person name="Rich S.A."/>
            <person name="Livny J."/>
            <person name="Vlamakis H."/>
            <person name="Clish C."/>
            <person name="Bullock K."/>
            <person name="Deik A."/>
            <person name="Scott J."/>
            <person name="Pierce K.A."/>
            <person name="Xavier R.J."/>
            <person name="Alm E.J."/>
        </authorList>
    </citation>
    <scope>NUCLEOTIDE SEQUENCE [LARGE SCALE GENOMIC DNA]</scope>
    <source>
        <strain evidence="1 2">BIOML-A7</strain>
    </source>
</reference>